<accession>A0A560WDE5</accession>
<dbReference type="RefSeq" id="WP_144856603.1">
    <property type="nucleotide sequence ID" value="NZ_BAAAYT010000001.1"/>
</dbReference>
<name>A0A560WDE5_9MICO</name>
<dbReference type="SUPFAM" id="SSF53474">
    <property type="entry name" value="alpha/beta-Hydrolases"/>
    <property type="match status" value="1"/>
</dbReference>
<dbReference type="EMBL" id="VIUW01000002">
    <property type="protein sequence ID" value="TWD15691.1"/>
    <property type="molecule type" value="Genomic_DNA"/>
</dbReference>
<gene>
    <name evidence="6" type="ORF">FB557_1213</name>
</gene>
<dbReference type="InterPro" id="IPR029058">
    <property type="entry name" value="AB_hydrolase_fold"/>
</dbReference>
<dbReference type="GO" id="GO:0016787">
    <property type="term" value="F:hydrolase activity"/>
    <property type="evidence" value="ECO:0007669"/>
    <property type="project" value="UniProtKB-KW"/>
</dbReference>
<evidence type="ECO:0000259" key="4">
    <source>
        <dbReference type="Pfam" id="PF00561"/>
    </source>
</evidence>
<protein>
    <submittedName>
        <fullName evidence="6">TAP-like protein</fullName>
    </submittedName>
</protein>
<dbReference type="InterPro" id="IPR000073">
    <property type="entry name" value="AB_hydrolase_1"/>
</dbReference>
<reference evidence="6 7" key="1">
    <citation type="submission" date="2019-06" db="EMBL/GenBank/DDBJ databases">
        <title>Sequencing the genomes of 1000 actinobacteria strains.</title>
        <authorList>
            <person name="Klenk H.-P."/>
        </authorList>
    </citation>
    <scope>NUCLEOTIDE SEQUENCE [LARGE SCALE GENOMIC DNA]</scope>
    <source>
        <strain evidence="6 7">DSM 18935</strain>
    </source>
</reference>
<dbReference type="Gene3D" id="3.40.50.1820">
    <property type="entry name" value="alpha/beta hydrolase"/>
    <property type="match status" value="1"/>
</dbReference>
<evidence type="ECO:0000313" key="6">
    <source>
        <dbReference type="EMBL" id="TWD15691.1"/>
    </source>
</evidence>
<dbReference type="Pfam" id="PF08386">
    <property type="entry name" value="Abhydrolase_4"/>
    <property type="match status" value="1"/>
</dbReference>
<feature type="domain" description="AB hydrolase-1" evidence="4">
    <location>
        <begin position="99"/>
        <end position="276"/>
    </location>
</feature>
<keyword evidence="3" id="KW-0378">Hydrolase</keyword>
<evidence type="ECO:0000256" key="3">
    <source>
        <dbReference type="ARBA" id="ARBA00022801"/>
    </source>
</evidence>
<comment type="similarity">
    <text evidence="1">Belongs to the peptidase S33 family.</text>
</comment>
<dbReference type="InterPro" id="IPR051601">
    <property type="entry name" value="Serine_prot/Carboxylest_S33"/>
</dbReference>
<evidence type="ECO:0000259" key="5">
    <source>
        <dbReference type="Pfam" id="PF08386"/>
    </source>
</evidence>
<dbReference type="PROSITE" id="PS51257">
    <property type="entry name" value="PROKAR_LIPOPROTEIN"/>
    <property type="match status" value="1"/>
</dbReference>
<dbReference type="OrthoDB" id="3252468at2"/>
<organism evidence="6 7">
    <name type="scientific">Marihabitans asiaticum</name>
    <dbReference type="NCBI Taxonomy" id="415218"/>
    <lineage>
        <taxon>Bacteria</taxon>
        <taxon>Bacillati</taxon>
        <taxon>Actinomycetota</taxon>
        <taxon>Actinomycetes</taxon>
        <taxon>Micrococcales</taxon>
        <taxon>Intrasporangiaceae</taxon>
        <taxon>Marihabitans</taxon>
    </lineage>
</organism>
<dbReference type="AlphaFoldDB" id="A0A560WDE5"/>
<dbReference type="Pfam" id="PF00561">
    <property type="entry name" value="Abhydrolase_1"/>
    <property type="match status" value="1"/>
</dbReference>
<evidence type="ECO:0000313" key="7">
    <source>
        <dbReference type="Proteomes" id="UP000315628"/>
    </source>
</evidence>
<dbReference type="PANTHER" id="PTHR43248:SF29">
    <property type="entry name" value="TRIPEPTIDYL AMINOPEPTIDASE"/>
    <property type="match status" value="1"/>
</dbReference>
<keyword evidence="2" id="KW-0732">Signal</keyword>
<keyword evidence="7" id="KW-1185">Reference proteome</keyword>
<evidence type="ECO:0000256" key="2">
    <source>
        <dbReference type="ARBA" id="ARBA00022729"/>
    </source>
</evidence>
<proteinExistence type="inferred from homology"/>
<dbReference type="PANTHER" id="PTHR43248">
    <property type="entry name" value="2-SUCCINYL-6-HYDROXY-2,4-CYCLOHEXADIENE-1-CARBOXYLATE SYNTHASE"/>
    <property type="match status" value="1"/>
</dbReference>
<dbReference type="Proteomes" id="UP000315628">
    <property type="component" value="Unassembled WGS sequence"/>
</dbReference>
<evidence type="ECO:0000256" key="1">
    <source>
        <dbReference type="ARBA" id="ARBA00010088"/>
    </source>
</evidence>
<sequence length="504" mass="53483">MRARLLGLTCSVSLLLAGCSWLPGQDEPREVPAEATKAPEGQAGLARFYAQELEWGGCDDRDGECAELEVPVDYDDPEGESMTIALLRQRAKGKSTGSLVYNPGGPGAAGTDWAAYSDYYSSPSVRRELDFVGFDPRGTGDSSPVDCLDDAALDTYLGTDLTPDDQAEEDRLAEVNRGFGEGCKAMSGDIAPHISTEDAARDLDVLRAALGESELTYLGKSYGTYLGTVYAGLFPDRVGRFVLDGAIAPDLSAAEFTIGQATGFDGATRAWARDCADSGCSLGSSEDEVVQSVQDLLADLDRQPLEGLDGLELTESWASLGIAQAMYDQGQWATLTAALESARSGNGQDLMQLAFAYAFRQPGGGYRSNIMEALYAVNCLDRPEPEGAEREAMVEEAAGAAPIWGEMMAGTSGPCSQWPYEPVGEPGAIEAKGANPILVVGTTGDPATPYVWAEQLDRQLDSSTLLTYEGDGHTAYMRQNDCVDKAVDGYLLSGEMPEAGTVCS</sequence>
<dbReference type="InterPro" id="IPR013595">
    <property type="entry name" value="Pept_S33_TAP-like_C"/>
</dbReference>
<feature type="domain" description="Peptidase S33 tripeptidyl aminopeptidase-like C-terminal" evidence="5">
    <location>
        <begin position="402"/>
        <end position="503"/>
    </location>
</feature>
<comment type="caution">
    <text evidence="6">The sequence shown here is derived from an EMBL/GenBank/DDBJ whole genome shotgun (WGS) entry which is preliminary data.</text>
</comment>